<evidence type="ECO:0000256" key="7">
    <source>
        <dbReference type="ARBA" id="ARBA00038093"/>
    </source>
</evidence>
<feature type="binding site" evidence="8">
    <location>
        <position position="6"/>
    </location>
    <ligand>
        <name>Mg(2+)</name>
        <dbReference type="ChEBI" id="CHEBI:18420"/>
    </ligand>
</feature>
<dbReference type="Gene3D" id="3.40.50.1010">
    <property type="entry name" value="5'-nuclease"/>
    <property type="match status" value="1"/>
</dbReference>
<comment type="cofactor">
    <cofactor evidence="1 8">
        <name>Mg(2+)</name>
        <dbReference type="ChEBI" id="CHEBI:18420"/>
    </cofactor>
</comment>
<name>A0A4R7SQA5_9BACT</name>
<dbReference type="InterPro" id="IPR029060">
    <property type="entry name" value="PIN-like_dom_sf"/>
</dbReference>
<reference evidence="10 11" key="1">
    <citation type="submission" date="2019-03" db="EMBL/GenBank/DDBJ databases">
        <title>Genomic Encyclopedia of Archaeal and Bacterial Type Strains, Phase II (KMG-II): from individual species to whole genera.</title>
        <authorList>
            <person name="Goeker M."/>
        </authorList>
    </citation>
    <scope>NUCLEOTIDE SEQUENCE [LARGE SCALE GENOMIC DNA]</scope>
    <source>
        <strain evidence="10 11">ATCC 25309</strain>
    </source>
</reference>
<sequence>MIYLLDTNVLSEGMKPSPDLRVTAWMDLHQEDCAISVITLAELARGVEAIDEGKRKNELLRRLSFLQEDYSDLILPVDDAVAWEWARYCRGVEEAGFVPSVMDSLIAATALSYGLTVVTRNTGDFPLVPVLDPFLL</sequence>
<dbReference type="Proteomes" id="UP000295662">
    <property type="component" value="Unassembled WGS sequence"/>
</dbReference>
<evidence type="ECO:0000313" key="10">
    <source>
        <dbReference type="EMBL" id="TDU80815.1"/>
    </source>
</evidence>
<keyword evidence="6 8" id="KW-0460">Magnesium</keyword>
<comment type="similarity">
    <text evidence="7 8">Belongs to the PINc/VapC protein family.</text>
</comment>
<dbReference type="EMBL" id="SOCA01000001">
    <property type="protein sequence ID" value="TDU80815.1"/>
    <property type="molecule type" value="Genomic_DNA"/>
</dbReference>
<keyword evidence="5 8" id="KW-0378">Hydrolase</keyword>
<dbReference type="PANTHER" id="PTHR33653">
    <property type="entry name" value="RIBONUCLEASE VAPC2"/>
    <property type="match status" value="1"/>
</dbReference>
<gene>
    <name evidence="8" type="primary">vapC</name>
    <name evidence="10" type="ORF">EI77_00113</name>
</gene>
<evidence type="ECO:0000313" key="11">
    <source>
        <dbReference type="Proteomes" id="UP000295662"/>
    </source>
</evidence>
<dbReference type="GO" id="GO:0004540">
    <property type="term" value="F:RNA nuclease activity"/>
    <property type="evidence" value="ECO:0007669"/>
    <property type="project" value="InterPro"/>
</dbReference>
<dbReference type="InterPro" id="IPR050556">
    <property type="entry name" value="Type_II_TA_system_RNase"/>
</dbReference>
<evidence type="ECO:0000256" key="2">
    <source>
        <dbReference type="ARBA" id="ARBA00022649"/>
    </source>
</evidence>
<dbReference type="InterPro" id="IPR002716">
    <property type="entry name" value="PIN_dom"/>
</dbReference>
<comment type="function">
    <text evidence="8">Toxic component of a toxin-antitoxin (TA) system. An RNase.</text>
</comment>
<dbReference type="AlphaFoldDB" id="A0A4R7SQA5"/>
<feature type="domain" description="PIN" evidence="9">
    <location>
        <begin position="3"/>
        <end position="123"/>
    </location>
</feature>
<dbReference type="GO" id="GO:0090729">
    <property type="term" value="F:toxin activity"/>
    <property type="evidence" value="ECO:0007669"/>
    <property type="project" value="UniProtKB-KW"/>
</dbReference>
<evidence type="ECO:0000256" key="1">
    <source>
        <dbReference type="ARBA" id="ARBA00001946"/>
    </source>
</evidence>
<evidence type="ECO:0000256" key="5">
    <source>
        <dbReference type="ARBA" id="ARBA00022801"/>
    </source>
</evidence>
<evidence type="ECO:0000256" key="4">
    <source>
        <dbReference type="ARBA" id="ARBA00022723"/>
    </source>
</evidence>
<evidence type="ECO:0000256" key="3">
    <source>
        <dbReference type="ARBA" id="ARBA00022722"/>
    </source>
</evidence>
<dbReference type="HAMAP" id="MF_00265">
    <property type="entry name" value="VapC_Nob1"/>
    <property type="match status" value="1"/>
</dbReference>
<dbReference type="GO" id="GO:0000287">
    <property type="term" value="F:magnesium ion binding"/>
    <property type="evidence" value="ECO:0007669"/>
    <property type="project" value="UniProtKB-UniRule"/>
</dbReference>
<dbReference type="InterPro" id="IPR022907">
    <property type="entry name" value="VapC_family"/>
</dbReference>
<evidence type="ECO:0000256" key="6">
    <source>
        <dbReference type="ARBA" id="ARBA00022842"/>
    </source>
</evidence>
<dbReference type="RefSeq" id="WP_133792810.1">
    <property type="nucleotide sequence ID" value="NZ_SOCA01000001.1"/>
</dbReference>
<keyword evidence="8" id="KW-0800">Toxin</keyword>
<dbReference type="PANTHER" id="PTHR33653:SF1">
    <property type="entry name" value="RIBONUCLEASE VAPC2"/>
    <property type="match status" value="1"/>
</dbReference>
<dbReference type="EC" id="3.1.-.-" evidence="8"/>
<keyword evidence="11" id="KW-1185">Reference proteome</keyword>
<keyword evidence="3 8" id="KW-0540">Nuclease</keyword>
<dbReference type="GO" id="GO:0016787">
    <property type="term" value="F:hydrolase activity"/>
    <property type="evidence" value="ECO:0007669"/>
    <property type="project" value="UniProtKB-KW"/>
</dbReference>
<keyword evidence="2 8" id="KW-1277">Toxin-antitoxin system</keyword>
<keyword evidence="4 8" id="KW-0479">Metal-binding</keyword>
<accession>A0A4R7SQA5</accession>
<dbReference type="Pfam" id="PF01850">
    <property type="entry name" value="PIN"/>
    <property type="match status" value="1"/>
</dbReference>
<protein>
    <recommendedName>
        <fullName evidence="8">Ribonuclease VapC</fullName>
        <shortName evidence="8">RNase VapC</shortName>
        <ecNumber evidence="8">3.1.-.-</ecNumber>
    </recommendedName>
    <alternativeName>
        <fullName evidence="8">Toxin VapC</fullName>
    </alternativeName>
</protein>
<organism evidence="10 11">
    <name type="scientific">Prosthecobacter fusiformis</name>
    <dbReference type="NCBI Taxonomy" id="48464"/>
    <lineage>
        <taxon>Bacteria</taxon>
        <taxon>Pseudomonadati</taxon>
        <taxon>Verrucomicrobiota</taxon>
        <taxon>Verrucomicrobiia</taxon>
        <taxon>Verrucomicrobiales</taxon>
        <taxon>Verrucomicrobiaceae</taxon>
        <taxon>Prosthecobacter</taxon>
    </lineage>
</organism>
<proteinExistence type="inferred from homology"/>
<dbReference type="CDD" id="cd18746">
    <property type="entry name" value="PIN_VapC4-5_FitB-like"/>
    <property type="match status" value="1"/>
</dbReference>
<evidence type="ECO:0000259" key="9">
    <source>
        <dbReference type="Pfam" id="PF01850"/>
    </source>
</evidence>
<evidence type="ECO:0000256" key="8">
    <source>
        <dbReference type="HAMAP-Rule" id="MF_00265"/>
    </source>
</evidence>
<comment type="caution">
    <text evidence="10">The sequence shown here is derived from an EMBL/GenBank/DDBJ whole genome shotgun (WGS) entry which is preliminary data.</text>
</comment>
<feature type="binding site" evidence="8">
    <location>
        <position position="103"/>
    </location>
    <ligand>
        <name>Mg(2+)</name>
        <dbReference type="ChEBI" id="CHEBI:18420"/>
    </ligand>
</feature>
<dbReference type="OrthoDB" id="197963at2"/>
<dbReference type="SUPFAM" id="SSF88723">
    <property type="entry name" value="PIN domain-like"/>
    <property type="match status" value="1"/>
</dbReference>